<proteinExistence type="predicted"/>
<protein>
    <submittedName>
        <fullName evidence="2">IQ calmodulin-binding motif-containing protein 1-like isoform X1</fullName>
    </submittedName>
</protein>
<dbReference type="PANTHER" id="PTHR15673">
    <property type="entry name" value="IQ CALMODULIN-BINDING MOTIF CONTAINING PROTEIN 1"/>
    <property type="match status" value="1"/>
</dbReference>
<dbReference type="Pfam" id="PF00612">
    <property type="entry name" value="IQ"/>
    <property type="match status" value="3"/>
</dbReference>
<dbReference type="CDD" id="cd23767">
    <property type="entry name" value="IQCD"/>
    <property type="match status" value="2"/>
</dbReference>
<organism evidence="2 3">
    <name type="scientific">Scomber scombrus</name>
    <name type="common">Atlantic mackerel</name>
    <name type="synonym">Scomber vernalis</name>
    <dbReference type="NCBI Taxonomy" id="13677"/>
    <lineage>
        <taxon>Eukaryota</taxon>
        <taxon>Metazoa</taxon>
        <taxon>Chordata</taxon>
        <taxon>Craniata</taxon>
        <taxon>Vertebrata</taxon>
        <taxon>Euteleostomi</taxon>
        <taxon>Actinopterygii</taxon>
        <taxon>Neopterygii</taxon>
        <taxon>Teleostei</taxon>
        <taxon>Neoteleostei</taxon>
        <taxon>Acanthomorphata</taxon>
        <taxon>Pelagiaria</taxon>
        <taxon>Scombriformes</taxon>
        <taxon>Scombridae</taxon>
        <taxon>Scomber</taxon>
    </lineage>
</organism>
<gene>
    <name evidence="2" type="ORF">FSCOSCO3_A021464</name>
</gene>
<dbReference type="GO" id="GO:0005929">
    <property type="term" value="C:cilium"/>
    <property type="evidence" value="ECO:0007669"/>
    <property type="project" value="TreeGrafter"/>
</dbReference>
<dbReference type="GO" id="GO:0005516">
    <property type="term" value="F:calmodulin binding"/>
    <property type="evidence" value="ECO:0007669"/>
    <property type="project" value="InterPro"/>
</dbReference>
<keyword evidence="3" id="KW-1185">Reference proteome</keyword>
<evidence type="ECO:0000313" key="2">
    <source>
        <dbReference type="EMBL" id="CAK6979256.1"/>
    </source>
</evidence>
<dbReference type="Gene3D" id="1.20.5.190">
    <property type="match status" value="2"/>
</dbReference>
<dbReference type="InterPro" id="IPR028765">
    <property type="entry name" value="IQCB1"/>
</dbReference>
<dbReference type="SMART" id="SM00015">
    <property type="entry name" value="IQ"/>
    <property type="match status" value="4"/>
</dbReference>
<dbReference type="AlphaFoldDB" id="A0AAV1Q5G6"/>
<dbReference type="PROSITE" id="PS50096">
    <property type="entry name" value="IQ"/>
    <property type="match status" value="2"/>
</dbReference>
<sequence length="625" mass="71737">MEPQVLELKKQLEDENLSPEQKVTLLNNGLNKALNAAAVQTSSSVLISVKSQLYRSGVLRHCVRLLSLDPRTLRSNWSAVASLAQLTSSCCVGAELGEQSQAFHRLFLPSVMDALLSLASQLMRQSESLFRKVMDSVGWLLRAHTQLTTQVLSSAHYERIQMCDDVKVSLLCVQMWIQTCTASSDFLSGLSDDSVLLLLNEAVGQLAVSSEPVVGGASVKLILLMANQLQRRLQHLLRSFRGLDSLLDKDWRGRGFDEDLDQLITLIQTVESTVSAERVRAACVIQAAWRSFQTRRRVKSLNRAVSTLQRRYRARRRQQQQQKEAQQWEEELRYQVCVRRQQARREFHQKQRQLLQLLPADQVQSYLQECERRAAVVIQSFWRGFRERRRYNTQRHTLRRTHTQRQAASTLQRAVRRFLERRRASKAPPTPTLWIGQSGLTDSRRAELKRQVEDYIAVHPSSRTRREECERLHEEVQLLLLAELQRGEQHRREEQRREALPSGPVSARARDSHNATLQASRLPWWRTLGDVAASPAAPLQELEEELGGLNEHQTAEGAPPLRLPLPAPQHHTGKSFSSSWFREEGRERLFPSCVQPAWTRNNCKENNAGDEQVRAHRALLQYFTF</sequence>
<dbReference type="EMBL" id="CAWUFR010000562">
    <property type="protein sequence ID" value="CAK6979256.1"/>
    <property type="molecule type" value="Genomic_DNA"/>
</dbReference>
<dbReference type="Proteomes" id="UP001314229">
    <property type="component" value="Unassembled WGS sequence"/>
</dbReference>
<dbReference type="InterPro" id="IPR000048">
    <property type="entry name" value="IQ_motif_EF-hand-BS"/>
</dbReference>
<reference evidence="2 3" key="1">
    <citation type="submission" date="2024-01" db="EMBL/GenBank/DDBJ databases">
        <authorList>
            <person name="Alioto T."/>
            <person name="Alioto T."/>
            <person name="Gomez Garrido J."/>
        </authorList>
    </citation>
    <scope>NUCLEOTIDE SEQUENCE [LARGE SCALE GENOMIC DNA]</scope>
</reference>
<feature type="compositionally biased region" description="Basic and acidic residues" evidence="1">
    <location>
        <begin position="487"/>
        <end position="499"/>
    </location>
</feature>
<name>A0AAV1Q5G6_SCOSC</name>
<dbReference type="PANTHER" id="PTHR15673:SF2">
    <property type="entry name" value="IQ CALMODULIN-BINDING MOTIF-CONTAINING PROTEIN 1"/>
    <property type="match status" value="1"/>
</dbReference>
<feature type="region of interest" description="Disordered" evidence="1">
    <location>
        <begin position="553"/>
        <end position="578"/>
    </location>
</feature>
<evidence type="ECO:0000313" key="3">
    <source>
        <dbReference type="Proteomes" id="UP001314229"/>
    </source>
</evidence>
<accession>A0AAV1Q5G6</accession>
<evidence type="ECO:0000256" key="1">
    <source>
        <dbReference type="SAM" id="MobiDB-lite"/>
    </source>
</evidence>
<dbReference type="GO" id="GO:0060271">
    <property type="term" value="P:cilium assembly"/>
    <property type="evidence" value="ECO:0007669"/>
    <property type="project" value="InterPro"/>
</dbReference>
<comment type="caution">
    <text evidence="2">The sequence shown here is derived from an EMBL/GenBank/DDBJ whole genome shotgun (WGS) entry which is preliminary data.</text>
</comment>
<feature type="region of interest" description="Disordered" evidence="1">
    <location>
        <begin position="487"/>
        <end position="514"/>
    </location>
</feature>